<accession>A0A6G1FGE1</accession>
<dbReference type="EMBL" id="SPHZ02000001">
    <property type="protein sequence ID" value="KAF0935893.1"/>
    <property type="molecule type" value="Genomic_DNA"/>
</dbReference>
<sequence length="83" mass="9121">MAWQEAAAGGTAMQEDGGGLVWRHRVDRLCLDPPMDLVEHGAVTAGRERQIPTFLEEDGDIRGRASCRLSTDIDDVCGRHTPF</sequence>
<protein>
    <submittedName>
        <fullName evidence="1">Uncharacterized protein</fullName>
    </submittedName>
</protein>
<organism evidence="1 2">
    <name type="scientific">Oryza meyeriana var. granulata</name>
    <dbReference type="NCBI Taxonomy" id="110450"/>
    <lineage>
        <taxon>Eukaryota</taxon>
        <taxon>Viridiplantae</taxon>
        <taxon>Streptophyta</taxon>
        <taxon>Embryophyta</taxon>
        <taxon>Tracheophyta</taxon>
        <taxon>Spermatophyta</taxon>
        <taxon>Magnoliopsida</taxon>
        <taxon>Liliopsida</taxon>
        <taxon>Poales</taxon>
        <taxon>Poaceae</taxon>
        <taxon>BOP clade</taxon>
        <taxon>Oryzoideae</taxon>
        <taxon>Oryzeae</taxon>
        <taxon>Oryzinae</taxon>
        <taxon>Oryza</taxon>
        <taxon>Oryza meyeriana</taxon>
    </lineage>
</organism>
<comment type="caution">
    <text evidence="1">The sequence shown here is derived from an EMBL/GenBank/DDBJ whole genome shotgun (WGS) entry which is preliminary data.</text>
</comment>
<evidence type="ECO:0000313" key="2">
    <source>
        <dbReference type="Proteomes" id="UP000479710"/>
    </source>
</evidence>
<name>A0A6G1FGE1_9ORYZ</name>
<keyword evidence="2" id="KW-1185">Reference proteome</keyword>
<proteinExistence type="predicted"/>
<reference evidence="1 2" key="1">
    <citation type="submission" date="2019-11" db="EMBL/GenBank/DDBJ databases">
        <title>Whole genome sequence of Oryza granulata.</title>
        <authorList>
            <person name="Li W."/>
        </authorList>
    </citation>
    <scope>NUCLEOTIDE SEQUENCE [LARGE SCALE GENOMIC DNA]</scope>
    <source>
        <strain evidence="2">cv. Menghai</strain>
        <tissue evidence="1">Leaf</tissue>
    </source>
</reference>
<dbReference type="Proteomes" id="UP000479710">
    <property type="component" value="Unassembled WGS sequence"/>
</dbReference>
<evidence type="ECO:0000313" key="1">
    <source>
        <dbReference type="EMBL" id="KAF0935893.1"/>
    </source>
</evidence>
<dbReference type="AlphaFoldDB" id="A0A6G1FGE1"/>
<gene>
    <name evidence="1" type="ORF">E2562_036629</name>
</gene>